<dbReference type="eggNOG" id="KOG3525">
    <property type="taxonomic scope" value="Eukaryota"/>
</dbReference>
<dbReference type="GeneID" id="7823059"/>
<organism evidence="2 3">
    <name type="scientific">Tetrahymena thermophila (strain SB210)</name>
    <dbReference type="NCBI Taxonomy" id="312017"/>
    <lineage>
        <taxon>Eukaryota</taxon>
        <taxon>Sar</taxon>
        <taxon>Alveolata</taxon>
        <taxon>Ciliophora</taxon>
        <taxon>Intramacronucleata</taxon>
        <taxon>Oligohymenophorea</taxon>
        <taxon>Hymenostomatida</taxon>
        <taxon>Tetrahymenina</taxon>
        <taxon>Tetrahymenidae</taxon>
        <taxon>Tetrahymena</taxon>
    </lineage>
</organism>
<keyword evidence="1" id="KW-0732">Signal</keyword>
<dbReference type="KEGG" id="tet:TTHERM_01085460"/>
<dbReference type="RefSeq" id="XP_001030379.2">
    <property type="nucleotide sequence ID" value="XM_001030379.2"/>
</dbReference>
<evidence type="ECO:0000256" key="1">
    <source>
        <dbReference type="SAM" id="SignalP"/>
    </source>
</evidence>
<name>Q22BS3_TETTS</name>
<proteinExistence type="predicted"/>
<accession>Q22BS3</accession>
<dbReference type="Proteomes" id="UP000009168">
    <property type="component" value="Unassembled WGS sequence"/>
</dbReference>
<evidence type="ECO:0008006" key="4">
    <source>
        <dbReference type="Google" id="ProtNLM"/>
    </source>
</evidence>
<evidence type="ECO:0000313" key="2">
    <source>
        <dbReference type="EMBL" id="EAR82716.2"/>
    </source>
</evidence>
<dbReference type="PROSITE" id="PS51257">
    <property type="entry name" value="PROKAR_LIPOPROTEIN"/>
    <property type="match status" value="1"/>
</dbReference>
<feature type="chain" id="PRO_5004201020" description="Transmembrane protein" evidence="1">
    <location>
        <begin position="26"/>
        <end position="76"/>
    </location>
</feature>
<gene>
    <name evidence="2" type="ORF">TTHERM_01085460</name>
</gene>
<feature type="signal peptide" evidence="1">
    <location>
        <begin position="1"/>
        <end position="25"/>
    </location>
</feature>
<dbReference type="InParanoid" id="Q22BS3"/>
<dbReference type="HOGENOM" id="CLU_232578_0_0_1"/>
<sequence>MIKNYIIKFIKILFILASYLTGVSCTTTQQDFHFGFNPQVEVQLSQQNNIINMSILNNIGDIEQLRLFFSVDDQNT</sequence>
<dbReference type="AlphaFoldDB" id="Q22BS3"/>
<reference evidence="3" key="1">
    <citation type="journal article" date="2006" name="PLoS Biol.">
        <title>Macronuclear genome sequence of the ciliate Tetrahymena thermophila, a model eukaryote.</title>
        <authorList>
            <person name="Eisen J.A."/>
            <person name="Coyne R.S."/>
            <person name="Wu M."/>
            <person name="Wu D."/>
            <person name="Thiagarajan M."/>
            <person name="Wortman J.R."/>
            <person name="Badger J.H."/>
            <person name="Ren Q."/>
            <person name="Amedeo P."/>
            <person name="Jones K.M."/>
            <person name="Tallon L.J."/>
            <person name="Delcher A.L."/>
            <person name="Salzberg S.L."/>
            <person name="Silva J.C."/>
            <person name="Haas B.J."/>
            <person name="Majoros W.H."/>
            <person name="Farzad M."/>
            <person name="Carlton J.M."/>
            <person name="Smith R.K. Jr."/>
            <person name="Garg J."/>
            <person name="Pearlman R.E."/>
            <person name="Karrer K.M."/>
            <person name="Sun L."/>
            <person name="Manning G."/>
            <person name="Elde N.C."/>
            <person name="Turkewitz A.P."/>
            <person name="Asai D.J."/>
            <person name="Wilkes D.E."/>
            <person name="Wang Y."/>
            <person name="Cai H."/>
            <person name="Collins K."/>
            <person name="Stewart B.A."/>
            <person name="Lee S.R."/>
            <person name="Wilamowska K."/>
            <person name="Weinberg Z."/>
            <person name="Ruzzo W.L."/>
            <person name="Wloga D."/>
            <person name="Gaertig J."/>
            <person name="Frankel J."/>
            <person name="Tsao C.-C."/>
            <person name="Gorovsky M.A."/>
            <person name="Keeling P.J."/>
            <person name="Waller R.F."/>
            <person name="Patron N.J."/>
            <person name="Cherry J.M."/>
            <person name="Stover N.A."/>
            <person name="Krieger C.J."/>
            <person name="del Toro C."/>
            <person name="Ryder H.F."/>
            <person name="Williamson S.C."/>
            <person name="Barbeau R.A."/>
            <person name="Hamilton E.P."/>
            <person name="Orias E."/>
        </authorList>
    </citation>
    <scope>NUCLEOTIDE SEQUENCE [LARGE SCALE GENOMIC DNA]</scope>
    <source>
        <strain evidence="3">SB210</strain>
    </source>
</reference>
<dbReference type="EMBL" id="GG662500">
    <property type="protein sequence ID" value="EAR82716.2"/>
    <property type="molecule type" value="Genomic_DNA"/>
</dbReference>
<evidence type="ECO:0000313" key="3">
    <source>
        <dbReference type="Proteomes" id="UP000009168"/>
    </source>
</evidence>
<keyword evidence="3" id="KW-1185">Reference proteome</keyword>
<protein>
    <recommendedName>
        <fullName evidence="4">Transmembrane protein</fullName>
    </recommendedName>
</protein>